<feature type="compositionally biased region" description="Pro residues" evidence="8">
    <location>
        <begin position="205"/>
        <end position="218"/>
    </location>
</feature>
<evidence type="ECO:0000256" key="9">
    <source>
        <dbReference type="SAM" id="Phobius"/>
    </source>
</evidence>
<evidence type="ECO:0000256" key="4">
    <source>
        <dbReference type="ARBA" id="ARBA00022729"/>
    </source>
</evidence>
<evidence type="ECO:0000259" key="10">
    <source>
        <dbReference type="PROSITE" id="PS50836"/>
    </source>
</evidence>
<feature type="transmembrane region" description="Helical" evidence="9">
    <location>
        <begin position="568"/>
        <end position="586"/>
    </location>
</feature>
<protein>
    <recommendedName>
        <fullName evidence="14">Cytochrome b561 domain-containing protein</fullName>
    </recommendedName>
</protein>
<feature type="domain" description="DOMON" evidence="10">
    <location>
        <begin position="256"/>
        <end position="383"/>
    </location>
</feature>
<dbReference type="PROSITE" id="PS50836">
    <property type="entry name" value="DOMON"/>
    <property type="match status" value="1"/>
</dbReference>
<feature type="domain" description="Cytochrome b561" evidence="11">
    <location>
        <begin position="385"/>
        <end position="592"/>
    </location>
</feature>
<feature type="compositionally biased region" description="Pro residues" evidence="8">
    <location>
        <begin position="163"/>
        <end position="195"/>
    </location>
</feature>
<evidence type="ECO:0000313" key="13">
    <source>
        <dbReference type="Proteomes" id="UP000075714"/>
    </source>
</evidence>
<dbReference type="Gene3D" id="1.20.120.1770">
    <property type="match status" value="1"/>
</dbReference>
<keyword evidence="2" id="KW-0813">Transport</keyword>
<dbReference type="InterPro" id="IPR045266">
    <property type="entry name" value="DOH_DOMON"/>
</dbReference>
<dbReference type="STRING" id="33097.A0A150GTS8"/>
<reference evidence="13" key="1">
    <citation type="journal article" date="2016" name="Nat. Commun.">
        <title>The Gonium pectorale genome demonstrates co-option of cell cycle regulation during the evolution of multicellularity.</title>
        <authorList>
            <person name="Hanschen E.R."/>
            <person name="Marriage T.N."/>
            <person name="Ferris P.J."/>
            <person name="Hamaji T."/>
            <person name="Toyoda A."/>
            <person name="Fujiyama A."/>
            <person name="Neme R."/>
            <person name="Noguchi H."/>
            <person name="Minakuchi Y."/>
            <person name="Suzuki M."/>
            <person name="Kawai-Toyooka H."/>
            <person name="Smith D.R."/>
            <person name="Sparks H."/>
            <person name="Anderson J."/>
            <person name="Bakaric R."/>
            <person name="Luria V."/>
            <person name="Karger A."/>
            <person name="Kirschner M.W."/>
            <person name="Durand P.M."/>
            <person name="Michod R.E."/>
            <person name="Nozaki H."/>
            <person name="Olson B.J."/>
        </authorList>
    </citation>
    <scope>NUCLEOTIDE SEQUENCE [LARGE SCALE GENOMIC DNA]</scope>
    <source>
        <strain evidence="13">NIES-2863</strain>
    </source>
</reference>
<evidence type="ECO:0000259" key="11">
    <source>
        <dbReference type="PROSITE" id="PS50939"/>
    </source>
</evidence>
<evidence type="ECO:0000313" key="12">
    <source>
        <dbReference type="EMBL" id="KXZ53286.1"/>
    </source>
</evidence>
<evidence type="ECO:0000256" key="1">
    <source>
        <dbReference type="ARBA" id="ARBA00004370"/>
    </source>
</evidence>
<evidence type="ECO:0000256" key="3">
    <source>
        <dbReference type="ARBA" id="ARBA00022692"/>
    </source>
</evidence>
<keyword evidence="4" id="KW-0732">Signal</keyword>
<dbReference type="PANTHER" id="PTHR23130">
    <property type="entry name" value="CYTOCHROME B561 AND DOMON DOMAIN-CONTAINING PROTEIN"/>
    <property type="match status" value="1"/>
</dbReference>
<feature type="region of interest" description="Disordered" evidence="8">
    <location>
        <begin position="163"/>
        <end position="218"/>
    </location>
</feature>
<proteinExistence type="predicted"/>
<dbReference type="Proteomes" id="UP000075714">
    <property type="component" value="Unassembled WGS sequence"/>
</dbReference>
<sequence>MYSEVANCQFHPSASDTYPDHWTVQPDPMGTSWVAYLGDELLDQRLCPGHTNTIVVSYWARNGSPNKRRALLTSSLGSLRGPGFVESARGYLKDPVCDNRLYLAPYAEYLPEAIVSDNDILTEYSVSLRLPCSASGGTVALKSSSATHSCSFNCGYSNILPAPSPPPPPSPEPPSPPPSPRVPRQMPPPRPPFPPAELAQAVEEPPSPPAMPQPPAPPASCEPSYFGYSCSKMLGLVRLHWTVGGAVPPANNCTGPRPAAPLGPDAADSLVHFAVESAVAGYVSFGFPEDPNKMYDADIVLGWVNSDGRGVMDAYHVTSYDMYPRDIVSPTWLLAAGMVEERLPDGSPRTTMCFSRRLVEPLARSSPQLDFNSGILKYSWAISPEDSLVEHPADSYGAGLIDLRSGASTSVAISNRNGAIVAHGVLMAAAWVLLLPLGAMTPAHRWLFGDRQLFGKAMWFQIHMFAQLSGFALFVAGFILAMVRFPRPEGGTLKSAHAIQGYVVAGLAGLQIMGAFLRPDPGTTLRVWIWNPLHMHGGRAMTLLAWATVFTGAVVHHESVYRGPIVPWVAPLAAVMGILLLADTALRDARHRRLTAPKAPPKVIIVTEPEDLSIAKAAAK</sequence>
<comment type="subcellular location">
    <subcellularLocation>
        <location evidence="1">Membrane</location>
    </subcellularLocation>
</comment>
<evidence type="ECO:0000256" key="7">
    <source>
        <dbReference type="ARBA" id="ARBA00023136"/>
    </source>
</evidence>
<name>A0A150GTS8_GONPE</name>
<keyword evidence="6 9" id="KW-1133">Transmembrane helix</keyword>
<dbReference type="CDD" id="cd09631">
    <property type="entry name" value="DOMON_DOH"/>
    <property type="match status" value="1"/>
</dbReference>
<evidence type="ECO:0000256" key="8">
    <source>
        <dbReference type="SAM" id="MobiDB-lite"/>
    </source>
</evidence>
<keyword evidence="5" id="KW-0249">Electron transport</keyword>
<accession>A0A150GTS8</accession>
<dbReference type="GO" id="GO:0016020">
    <property type="term" value="C:membrane"/>
    <property type="evidence" value="ECO:0007669"/>
    <property type="project" value="UniProtKB-SubCell"/>
</dbReference>
<dbReference type="EMBL" id="LSYV01000008">
    <property type="protein sequence ID" value="KXZ53286.1"/>
    <property type="molecule type" value="Genomic_DNA"/>
</dbReference>
<evidence type="ECO:0000256" key="6">
    <source>
        <dbReference type="ARBA" id="ARBA00022989"/>
    </source>
</evidence>
<dbReference type="PANTHER" id="PTHR23130:SF171">
    <property type="entry name" value="OS01G0895300 PROTEIN"/>
    <property type="match status" value="1"/>
</dbReference>
<comment type="caution">
    <text evidence="12">The sequence shown here is derived from an EMBL/GenBank/DDBJ whole genome shotgun (WGS) entry which is preliminary data.</text>
</comment>
<keyword evidence="7 9" id="KW-0472">Membrane</keyword>
<feature type="transmembrane region" description="Helical" evidence="9">
    <location>
        <begin position="420"/>
        <end position="443"/>
    </location>
</feature>
<dbReference type="SMART" id="SM00665">
    <property type="entry name" value="B561"/>
    <property type="match status" value="1"/>
</dbReference>
<keyword evidence="3 9" id="KW-0812">Transmembrane</keyword>
<evidence type="ECO:0000256" key="2">
    <source>
        <dbReference type="ARBA" id="ARBA00022448"/>
    </source>
</evidence>
<dbReference type="OrthoDB" id="366214at2759"/>
<dbReference type="InterPro" id="IPR005018">
    <property type="entry name" value="DOMON_domain"/>
</dbReference>
<organism evidence="12 13">
    <name type="scientific">Gonium pectorale</name>
    <name type="common">Green alga</name>
    <dbReference type="NCBI Taxonomy" id="33097"/>
    <lineage>
        <taxon>Eukaryota</taxon>
        <taxon>Viridiplantae</taxon>
        <taxon>Chlorophyta</taxon>
        <taxon>core chlorophytes</taxon>
        <taxon>Chlorophyceae</taxon>
        <taxon>CS clade</taxon>
        <taxon>Chlamydomonadales</taxon>
        <taxon>Volvocaceae</taxon>
        <taxon>Gonium</taxon>
    </lineage>
</organism>
<keyword evidence="13" id="KW-1185">Reference proteome</keyword>
<gene>
    <name evidence="12" type="ORF">GPECTOR_7g1180</name>
</gene>
<feature type="transmembrane region" description="Helical" evidence="9">
    <location>
        <begin position="464"/>
        <end position="485"/>
    </location>
</feature>
<evidence type="ECO:0008006" key="14">
    <source>
        <dbReference type="Google" id="ProtNLM"/>
    </source>
</evidence>
<evidence type="ECO:0000256" key="5">
    <source>
        <dbReference type="ARBA" id="ARBA00022982"/>
    </source>
</evidence>
<dbReference type="SMART" id="SM00664">
    <property type="entry name" value="DoH"/>
    <property type="match status" value="1"/>
</dbReference>
<dbReference type="CDD" id="cd08760">
    <property type="entry name" value="Cyt_b561_FRRS1_like"/>
    <property type="match status" value="1"/>
</dbReference>
<dbReference type="AlphaFoldDB" id="A0A150GTS8"/>
<feature type="transmembrane region" description="Helical" evidence="9">
    <location>
        <begin position="497"/>
        <end position="517"/>
    </location>
</feature>
<feature type="transmembrane region" description="Helical" evidence="9">
    <location>
        <begin position="538"/>
        <end position="556"/>
    </location>
</feature>
<dbReference type="InterPro" id="IPR006593">
    <property type="entry name" value="Cyt_b561/ferric_Rdtase_TM"/>
</dbReference>
<dbReference type="PROSITE" id="PS50939">
    <property type="entry name" value="CYTOCHROME_B561"/>
    <property type="match status" value="1"/>
</dbReference>